<dbReference type="AlphaFoldDB" id="A0A915EFG3"/>
<sequence length="128" mass="14767">MSVTTAVLFLCLIGLSQAFWGPPRTTKKPVFPFGMDVPDYSFNSLSPDYDYRQPNKQQVRKLGGVGPLTVDKLYLDNHVQADKVFFQDYYNYDYPEYKNSYIYRDYPSYGKSGLGLVKKIRSGRHGKK</sequence>
<protein>
    <submittedName>
        <fullName evidence="3">Uncharacterized protein</fullName>
    </submittedName>
</protein>
<evidence type="ECO:0000256" key="1">
    <source>
        <dbReference type="SAM" id="SignalP"/>
    </source>
</evidence>
<evidence type="ECO:0000313" key="3">
    <source>
        <dbReference type="WBParaSite" id="jg4765"/>
    </source>
</evidence>
<keyword evidence="2" id="KW-1185">Reference proteome</keyword>
<reference evidence="3" key="1">
    <citation type="submission" date="2022-11" db="UniProtKB">
        <authorList>
            <consortium name="WormBaseParasite"/>
        </authorList>
    </citation>
    <scope>IDENTIFICATION</scope>
</reference>
<accession>A0A915EFG3</accession>
<feature type="signal peptide" evidence="1">
    <location>
        <begin position="1"/>
        <end position="18"/>
    </location>
</feature>
<evidence type="ECO:0000313" key="2">
    <source>
        <dbReference type="Proteomes" id="UP000887574"/>
    </source>
</evidence>
<organism evidence="2 3">
    <name type="scientific">Ditylenchus dipsaci</name>
    <dbReference type="NCBI Taxonomy" id="166011"/>
    <lineage>
        <taxon>Eukaryota</taxon>
        <taxon>Metazoa</taxon>
        <taxon>Ecdysozoa</taxon>
        <taxon>Nematoda</taxon>
        <taxon>Chromadorea</taxon>
        <taxon>Rhabditida</taxon>
        <taxon>Tylenchina</taxon>
        <taxon>Tylenchomorpha</taxon>
        <taxon>Sphaerularioidea</taxon>
        <taxon>Anguinidae</taxon>
        <taxon>Anguininae</taxon>
        <taxon>Ditylenchus</taxon>
    </lineage>
</organism>
<proteinExistence type="predicted"/>
<name>A0A915EFG3_9BILA</name>
<keyword evidence="1" id="KW-0732">Signal</keyword>
<dbReference type="WBParaSite" id="jg4765">
    <property type="protein sequence ID" value="jg4765"/>
    <property type="gene ID" value="jg4765"/>
</dbReference>
<feature type="chain" id="PRO_5036675239" evidence="1">
    <location>
        <begin position="19"/>
        <end position="128"/>
    </location>
</feature>
<dbReference type="Proteomes" id="UP000887574">
    <property type="component" value="Unplaced"/>
</dbReference>